<sequence length="174" mass="18717">MISIAPQSSAADPELRTGVADLVNKVYAVAEDGLWAGEVDRTSPAEIGALIDAGELVVARDGAEIIGAARVQRLPSGEGEVGMLVTHPARRGAGLGGDLLAYAEDWARGQGRHTMQLELLVPKTWSHPVKEFLRGWYTRSGYRVVRVTDLAESFPALAPRLATPCDFLIFNKPL</sequence>
<dbReference type="AlphaFoldDB" id="A0A919J222"/>
<keyword evidence="5" id="KW-1185">Reference proteome</keyword>
<dbReference type="InterPro" id="IPR016181">
    <property type="entry name" value="Acyl_CoA_acyltransferase"/>
</dbReference>
<dbReference type="Proteomes" id="UP000598174">
    <property type="component" value="Unassembled WGS sequence"/>
</dbReference>
<dbReference type="PROSITE" id="PS51186">
    <property type="entry name" value="GNAT"/>
    <property type="match status" value="1"/>
</dbReference>
<dbReference type="InterPro" id="IPR050832">
    <property type="entry name" value="Bact_Acetyltransf"/>
</dbReference>
<feature type="domain" description="N-acetyltransferase" evidence="3">
    <location>
        <begin position="13"/>
        <end position="164"/>
    </location>
</feature>
<accession>A0A919J222</accession>
<organism evidence="4 5">
    <name type="scientific">Paractinoplanes ferrugineus</name>
    <dbReference type="NCBI Taxonomy" id="113564"/>
    <lineage>
        <taxon>Bacteria</taxon>
        <taxon>Bacillati</taxon>
        <taxon>Actinomycetota</taxon>
        <taxon>Actinomycetes</taxon>
        <taxon>Micromonosporales</taxon>
        <taxon>Micromonosporaceae</taxon>
        <taxon>Paractinoplanes</taxon>
    </lineage>
</organism>
<dbReference type="PANTHER" id="PTHR43877:SF2">
    <property type="entry name" value="AMINOALKYLPHOSPHONATE N-ACETYLTRANSFERASE-RELATED"/>
    <property type="match status" value="1"/>
</dbReference>
<dbReference type="SUPFAM" id="SSF55729">
    <property type="entry name" value="Acyl-CoA N-acyltransferases (Nat)"/>
    <property type="match status" value="1"/>
</dbReference>
<dbReference type="Pfam" id="PF00583">
    <property type="entry name" value="Acetyltransf_1"/>
    <property type="match status" value="1"/>
</dbReference>
<evidence type="ECO:0000313" key="4">
    <source>
        <dbReference type="EMBL" id="GIE11004.1"/>
    </source>
</evidence>
<comment type="caution">
    <text evidence="4">The sequence shown here is derived from an EMBL/GenBank/DDBJ whole genome shotgun (WGS) entry which is preliminary data.</text>
</comment>
<dbReference type="Gene3D" id="3.40.630.30">
    <property type="match status" value="1"/>
</dbReference>
<keyword evidence="2" id="KW-0012">Acyltransferase</keyword>
<evidence type="ECO:0000256" key="2">
    <source>
        <dbReference type="ARBA" id="ARBA00023315"/>
    </source>
</evidence>
<evidence type="ECO:0000313" key="5">
    <source>
        <dbReference type="Proteomes" id="UP000598174"/>
    </source>
</evidence>
<reference evidence="4" key="1">
    <citation type="submission" date="2021-01" db="EMBL/GenBank/DDBJ databases">
        <title>Whole genome shotgun sequence of Actinoplanes ferrugineus NBRC 15555.</title>
        <authorList>
            <person name="Komaki H."/>
            <person name="Tamura T."/>
        </authorList>
    </citation>
    <scope>NUCLEOTIDE SEQUENCE</scope>
    <source>
        <strain evidence="4">NBRC 15555</strain>
    </source>
</reference>
<keyword evidence="1" id="KW-0808">Transferase</keyword>
<evidence type="ECO:0000259" key="3">
    <source>
        <dbReference type="PROSITE" id="PS51186"/>
    </source>
</evidence>
<dbReference type="CDD" id="cd04301">
    <property type="entry name" value="NAT_SF"/>
    <property type="match status" value="1"/>
</dbReference>
<evidence type="ECO:0000256" key="1">
    <source>
        <dbReference type="ARBA" id="ARBA00022679"/>
    </source>
</evidence>
<dbReference type="PANTHER" id="PTHR43877">
    <property type="entry name" value="AMINOALKYLPHOSPHONATE N-ACETYLTRANSFERASE-RELATED-RELATED"/>
    <property type="match status" value="1"/>
</dbReference>
<proteinExistence type="predicted"/>
<dbReference type="InterPro" id="IPR000182">
    <property type="entry name" value="GNAT_dom"/>
</dbReference>
<dbReference type="EMBL" id="BOMM01000022">
    <property type="protein sequence ID" value="GIE11004.1"/>
    <property type="molecule type" value="Genomic_DNA"/>
</dbReference>
<dbReference type="GO" id="GO:0016747">
    <property type="term" value="F:acyltransferase activity, transferring groups other than amino-acyl groups"/>
    <property type="evidence" value="ECO:0007669"/>
    <property type="project" value="InterPro"/>
</dbReference>
<gene>
    <name evidence="4" type="ORF">Afe05nite_28440</name>
</gene>
<dbReference type="RefSeq" id="WP_203817546.1">
    <property type="nucleotide sequence ID" value="NZ_BAAABP010000039.1"/>
</dbReference>
<name>A0A919J222_9ACTN</name>
<protein>
    <submittedName>
        <fullName evidence="4">GNAT family N-acetyltransferase</fullName>
    </submittedName>
</protein>